<dbReference type="PANTHER" id="PTHR38645">
    <property type="entry name" value="CHROMOSOME 9, WHOLE GENOME SHOTGUN SEQUENCE"/>
    <property type="match status" value="1"/>
</dbReference>
<dbReference type="PANTHER" id="PTHR38645:SF1">
    <property type="entry name" value="YALI0F12243P"/>
    <property type="match status" value="1"/>
</dbReference>
<organism evidence="2 3">
    <name type="scientific">Fonsecaea erecta</name>
    <dbReference type="NCBI Taxonomy" id="1367422"/>
    <lineage>
        <taxon>Eukaryota</taxon>
        <taxon>Fungi</taxon>
        <taxon>Dikarya</taxon>
        <taxon>Ascomycota</taxon>
        <taxon>Pezizomycotina</taxon>
        <taxon>Eurotiomycetes</taxon>
        <taxon>Chaetothyriomycetidae</taxon>
        <taxon>Chaetothyriales</taxon>
        <taxon>Herpotrichiellaceae</taxon>
        <taxon>Fonsecaea</taxon>
    </lineage>
</organism>
<evidence type="ECO:0000313" key="2">
    <source>
        <dbReference type="EMBL" id="OAP65604.1"/>
    </source>
</evidence>
<dbReference type="Pfam" id="PF15251">
    <property type="entry name" value="TAPR1-like"/>
    <property type="match status" value="1"/>
</dbReference>
<feature type="region of interest" description="Disordered" evidence="1">
    <location>
        <begin position="1"/>
        <end position="20"/>
    </location>
</feature>
<reference evidence="2 3" key="1">
    <citation type="submission" date="2016-04" db="EMBL/GenBank/DDBJ databases">
        <title>Draft genome of Fonsecaea erecta CBS 125763.</title>
        <authorList>
            <person name="Weiss V.A."/>
            <person name="Vicente V.A."/>
            <person name="Raittz R.T."/>
            <person name="Moreno L.F."/>
            <person name="De Souza E.M."/>
            <person name="Pedrosa F.O."/>
            <person name="Steffens M.B."/>
            <person name="Faoro H."/>
            <person name="Tadra-Sfeir M.Z."/>
            <person name="Najafzadeh M.J."/>
            <person name="Felipe M.S."/>
            <person name="Teixeira M."/>
            <person name="Sun J."/>
            <person name="Xi L."/>
            <person name="Gomes R."/>
            <person name="De Azevedo C.M."/>
            <person name="Salgado C.G."/>
            <person name="Da Silva M.B."/>
            <person name="Nascimento M.F."/>
            <person name="Queiroz-Telles F."/>
            <person name="Attili D.S."/>
            <person name="Gorbushina A."/>
        </authorList>
    </citation>
    <scope>NUCLEOTIDE SEQUENCE [LARGE SCALE GENOMIC DNA]</scope>
    <source>
        <strain evidence="2 3">CBS 125763</strain>
    </source>
</reference>
<dbReference type="EMBL" id="LVYI01000001">
    <property type="protein sequence ID" value="OAP65604.1"/>
    <property type="molecule type" value="Genomic_DNA"/>
</dbReference>
<feature type="compositionally biased region" description="Polar residues" evidence="1">
    <location>
        <begin position="104"/>
        <end position="118"/>
    </location>
</feature>
<protein>
    <submittedName>
        <fullName evidence="2">Uncharacterized protein</fullName>
    </submittedName>
</protein>
<dbReference type="AlphaFoldDB" id="A0A179A0E5"/>
<dbReference type="RefSeq" id="XP_018698971.1">
    <property type="nucleotide sequence ID" value="XM_018833092.1"/>
</dbReference>
<dbReference type="Proteomes" id="UP000078343">
    <property type="component" value="Unassembled WGS sequence"/>
</dbReference>
<accession>A0A179A0E5</accession>
<feature type="compositionally biased region" description="Basic and acidic residues" evidence="1">
    <location>
        <begin position="86"/>
        <end position="96"/>
    </location>
</feature>
<feature type="compositionally biased region" description="Low complexity" evidence="1">
    <location>
        <begin position="181"/>
        <end position="191"/>
    </location>
</feature>
<dbReference type="InterPro" id="IPR029196">
    <property type="entry name" value="HAPSTR1-like"/>
</dbReference>
<feature type="compositionally biased region" description="Polar residues" evidence="1">
    <location>
        <begin position="1"/>
        <end position="13"/>
    </location>
</feature>
<feature type="region of interest" description="Disordered" evidence="1">
    <location>
        <begin position="86"/>
        <end position="229"/>
    </location>
</feature>
<comment type="caution">
    <text evidence="2">The sequence shown here is derived from an EMBL/GenBank/DDBJ whole genome shotgun (WGS) entry which is preliminary data.</text>
</comment>
<sequence length="261" mass="28396">MDSMRSLNTSLPSTRPAPPEQLLQAFKSAALSVTNLYKSAAADQNASRQAGYQDALEDLLSFLDKENLGLQDGEGWRVRQWATERYEGSTRHHQIESDDDRSETGQGQRQQGIISTGDQLVATPAAVQPGPARAESGTQTDDQQSSVSEEQPTATAMYHFGGNTASTSLDDMLTDGEDGASTEAQASSSTSGNTSRATFVNNRGNRTPHRSSNQKYGTRSSTREFTFTAGTKRKFPIHDFFDISSIPSRDGFENSKRGRLS</sequence>
<feature type="compositionally biased region" description="Polar residues" evidence="1">
    <location>
        <begin position="192"/>
        <end position="229"/>
    </location>
</feature>
<gene>
    <name evidence="2" type="ORF">AYL99_01576</name>
</gene>
<evidence type="ECO:0000313" key="3">
    <source>
        <dbReference type="Proteomes" id="UP000078343"/>
    </source>
</evidence>
<feature type="compositionally biased region" description="Polar residues" evidence="1">
    <location>
        <begin position="136"/>
        <end position="154"/>
    </location>
</feature>
<dbReference type="OrthoDB" id="21418at2759"/>
<evidence type="ECO:0000256" key="1">
    <source>
        <dbReference type="SAM" id="MobiDB-lite"/>
    </source>
</evidence>
<proteinExistence type="predicted"/>
<name>A0A179A0E5_9EURO</name>
<keyword evidence="3" id="KW-1185">Reference proteome</keyword>
<dbReference type="GeneID" id="30005746"/>